<sequence>MNTLILFNTTNFPIGDSEEFNSGDKVRNAVISITARDRFTSKTINSEVYIQNPIKDFKIYINPSDPIVFNSDQSGKEIQFFIELDSNVTDPFFLVNFDDDSEINFEQEIINGSSSFNHFFKLSGIYKVNVTLFNKVSSHSKIIQIEILEDFSNFDCIPTWRLFPFSFSDDYNITKIGEFYLARKEYDIRFKCRWSNKNQFILKLIVDK</sequence>
<keyword evidence="2" id="KW-1185">Reference proteome</keyword>
<gene>
    <name evidence="1" type="ORF">BpHYR1_050213</name>
</gene>
<protein>
    <recommendedName>
        <fullName evidence="3">PKD domain-containing protein</fullName>
    </recommendedName>
</protein>
<comment type="caution">
    <text evidence="1">The sequence shown here is derived from an EMBL/GenBank/DDBJ whole genome shotgun (WGS) entry which is preliminary data.</text>
</comment>
<dbReference type="Proteomes" id="UP000276133">
    <property type="component" value="Unassembled WGS sequence"/>
</dbReference>
<evidence type="ECO:0008006" key="3">
    <source>
        <dbReference type="Google" id="ProtNLM"/>
    </source>
</evidence>
<organism evidence="1 2">
    <name type="scientific">Brachionus plicatilis</name>
    <name type="common">Marine rotifer</name>
    <name type="synonym">Brachionus muelleri</name>
    <dbReference type="NCBI Taxonomy" id="10195"/>
    <lineage>
        <taxon>Eukaryota</taxon>
        <taxon>Metazoa</taxon>
        <taxon>Spiralia</taxon>
        <taxon>Gnathifera</taxon>
        <taxon>Rotifera</taxon>
        <taxon>Eurotatoria</taxon>
        <taxon>Monogononta</taxon>
        <taxon>Pseudotrocha</taxon>
        <taxon>Ploima</taxon>
        <taxon>Brachionidae</taxon>
        <taxon>Brachionus</taxon>
    </lineage>
</organism>
<name>A0A3M7QE42_BRAPC</name>
<dbReference type="SUPFAM" id="SSF49299">
    <property type="entry name" value="PKD domain"/>
    <property type="match status" value="1"/>
</dbReference>
<reference evidence="1 2" key="1">
    <citation type="journal article" date="2018" name="Sci. Rep.">
        <title>Genomic signatures of local adaptation to the degree of environmental predictability in rotifers.</title>
        <authorList>
            <person name="Franch-Gras L."/>
            <person name="Hahn C."/>
            <person name="Garcia-Roger E.M."/>
            <person name="Carmona M.J."/>
            <person name="Serra M."/>
            <person name="Gomez A."/>
        </authorList>
    </citation>
    <scope>NUCLEOTIDE SEQUENCE [LARGE SCALE GENOMIC DNA]</scope>
    <source>
        <strain evidence="1">HYR1</strain>
    </source>
</reference>
<dbReference type="AlphaFoldDB" id="A0A3M7QE42"/>
<proteinExistence type="predicted"/>
<dbReference type="EMBL" id="REGN01006392">
    <property type="protein sequence ID" value="RNA09696.1"/>
    <property type="molecule type" value="Genomic_DNA"/>
</dbReference>
<evidence type="ECO:0000313" key="2">
    <source>
        <dbReference type="Proteomes" id="UP000276133"/>
    </source>
</evidence>
<accession>A0A3M7QE42</accession>
<evidence type="ECO:0000313" key="1">
    <source>
        <dbReference type="EMBL" id="RNA09696.1"/>
    </source>
</evidence>
<dbReference type="InterPro" id="IPR035986">
    <property type="entry name" value="PKD_dom_sf"/>
</dbReference>